<dbReference type="EMBL" id="CAEY01001799">
    <property type="status" value="NOT_ANNOTATED_CDS"/>
    <property type="molecule type" value="Genomic_DNA"/>
</dbReference>
<reference evidence="1" key="2">
    <citation type="submission" date="2015-06" db="UniProtKB">
        <authorList>
            <consortium name="EnsemblMetazoa"/>
        </authorList>
    </citation>
    <scope>IDENTIFICATION</scope>
</reference>
<organism evidence="1 2">
    <name type="scientific">Tetranychus urticae</name>
    <name type="common">Two-spotted spider mite</name>
    <dbReference type="NCBI Taxonomy" id="32264"/>
    <lineage>
        <taxon>Eukaryota</taxon>
        <taxon>Metazoa</taxon>
        <taxon>Ecdysozoa</taxon>
        <taxon>Arthropoda</taxon>
        <taxon>Chelicerata</taxon>
        <taxon>Arachnida</taxon>
        <taxon>Acari</taxon>
        <taxon>Acariformes</taxon>
        <taxon>Trombidiformes</taxon>
        <taxon>Prostigmata</taxon>
        <taxon>Eleutherengona</taxon>
        <taxon>Raphignathae</taxon>
        <taxon>Tetranychoidea</taxon>
        <taxon>Tetranychidae</taxon>
        <taxon>Tetranychus</taxon>
    </lineage>
</organism>
<dbReference type="EnsemblMetazoa" id="tetur06g03130.1">
    <property type="protein sequence ID" value="tetur06g03130.1"/>
    <property type="gene ID" value="tetur06g03130"/>
</dbReference>
<protein>
    <submittedName>
        <fullName evidence="1">Uncharacterized protein</fullName>
    </submittedName>
</protein>
<proteinExistence type="predicted"/>
<dbReference type="AlphaFoldDB" id="T1K766"/>
<evidence type="ECO:0000313" key="1">
    <source>
        <dbReference type="EnsemblMetazoa" id="tetur06g03130.1"/>
    </source>
</evidence>
<reference evidence="2" key="1">
    <citation type="submission" date="2011-08" db="EMBL/GenBank/DDBJ databases">
        <authorList>
            <person name="Rombauts S."/>
        </authorList>
    </citation>
    <scope>NUCLEOTIDE SEQUENCE</scope>
    <source>
        <strain evidence="2">London</strain>
    </source>
</reference>
<keyword evidence="2" id="KW-1185">Reference proteome</keyword>
<sequence>MVIISSCLQYKQFNIWLSNQSS</sequence>
<evidence type="ECO:0000313" key="2">
    <source>
        <dbReference type="Proteomes" id="UP000015104"/>
    </source>
</evidence>
<name>T1K766_TETUR</name>
<dbReference type="HOGENOM" id="CLU_3425247_0_0_1"/>
<dbReference type="Proteomes" id="UP000015104">
    <property type="component" value="Unassembled WGS sequence"/>
</dbReference>
<accession>T1K766</accession>